<dbReference type="Proteomes" id="UP001501147">
    <property type="component" value="Unassembled WGS sequence"/>
</dbReference>
<dbReference type="EMBL" id="BAABJV010000005">
    <property type="protein sequence ID" value="GAA4776492.1"/>
    <property type="molecule type" value="Genomic_DNA"/>
</dbReference>
<evidence type="ECO:0000256" key="1">
    <source>
        <dbReference type="SAM" id="SignalP"/>
    </source>
</evidence>
<organism evidence="2 3">
    <name type="scientific">Streptomyces sanyensis</name>
    <dbReference type="NCBI Taxonomy" id="568869"/>
    <lineage>
        <taxon>Bacteria</taxon>
        <taxon>Bacillati</taxon>
        <taxon>Actinomycetota</taxon>
        <taxon>Actinomycetes</taxon>
        <taxon>Kitasatosporales</taxon>
        <taxon>Streptomycetaceae</taxon>
        <taxon>Streptomyces</taxon>
    </lineage>
</organism>
<evidence type="ECO:0000313" key="2">
    <source>
        <dbReference type="EMBL" id="GAA4776492.1"/>
    </source>
</evidence>
<name>A0ABP9A8P8_9ACTN</name>
<gene>
    <name evidence="2" type="ORF">GCM10023329_26630</name>
</gene>
<sequence>MRRSGGSGVLAGISALSAAAVLATAVPAHAGTGSGGAPAERAATVVEHATGVADLVPGTAPAPDAAAKAVTGTAAGQVTVTAPAEAGGLVELSAADGSRVRLGLPEAEGVAGVATGSGTVVYPGAGGEDVDLAVQPTTDGGARALVTLKDRSAARVHRFDLDLPEGSQLAPDGTGGYLIVREEGPGATAVLGAIDAPWAKDARGKAVRTAYRLEGDGLVQTVSPDAGTVFPVVADPKVSLGWSIYLRFGKAEVKKLAGTSVYHFAAVATVMACAKIPNAVAAAGCGAALTAQMASLRSQMQDAAKANQCVEWKVSYVGVITGWKRYKC</sequence>
<evidence type="ECO:0000313" key="3">
    <source>
        <dbReference type="Proteomes" id="UP001501147"/>
    </source>
</evidence>
<feature type="chain" id="PRO_5047358544" evidence="1">
    <location>
        <begin position="31"/>
        <end position="328"/>
    </location>
</feature>
<accession>A0ABP9A8P8</accession>
<keyword evidence="3" id="KW-1185">Reference proteome</keyword>
<protein>
    <submittedName>
        <fullName evidence="2">Uncharacterized protein</fullName>
    </submittedName>
</protein>
<proteinExistence type="predicted"/>
<comment type="caution">
    <text evidence="2">The sequence shown here is derived from an EMBL/GenBank/DDBJ whole genome shotgun (WGS) entry which is preliminary data.</text>
</comment>
<reference evidence="3" key="1">
    <citation type="journal article" date="2019" name="Int. J. Syst. Evol. Microbiol.">
        <title>The Global Catalogue of Microorganisms (GCM) 10K type strain sequencing project: providing services to taxonomists for standard genome sequencing and annotation.</title>
        <authorList>
            <consortium name="The Broad Institute Genomics Platform"/>
            <consortium name="The Broad Institute Genome Sequencing Center for Infectious Disease"/>
            <person name="Wu L."/>
            <person name="Ma J."/>
        </authorList>
    </citation>
    <scope>NUCLEOTIDE SEQUENCE [LARGE SCALE GENOMIC DNA]</scope>
    <source>
        <strain evidence="3">JCM 18324</strain>
    </source>
</reference>
<feature type="signal peptide" evidence="1">
    <location>
        <begin position="1"/>
        <end position="30"/>
    </location>
</feature>
<keyword evidence="1" id="KW-0732">Signal</keyword>